<protein>
    <recommendedName>
        <fullName evidence="4 8">Probable 2-phosphosulfolactate phosphatase</fullName>
        <ecNumber evidence="3 8">3.1.3.71</ecNumber>
    </recommendedName>
</protein>
<evidence type="ECO:0000256" key="3">
    <source>
        <dbReference type="ARBA" id="ARBA00012953"/>
    </source>
</evidence>
<evidence type="ECO:0000256" key="4">
    <source>
        <dbReference type="ARBA" id="ARBA00021948"/>
    </source>
</evidence>
<dbReference type="PANTHER" id="PTHR37311">
    <property type="entry name" value="2-PHOSPHOSULFOLACTATE PHOSPHATASE-RELATED"/>
    <property type="match status" value="1"/>
</dbReference>
<dbReference type="GO" id="GO:0000287">
    <property type="term" value="F:magnesium ion binding"/>
    <property type="evidence" value="ECO:0007669"/>
    <property type="project" value="UniProtKB-UniRule"/>
</dbReference>
<sequence>MPSIDVCYSPELLHLYELEGKAVVAVDILRATSTMVTAFAHGATDIIPVMQLEECRALAEQGCLTAAERNGIKAEGFDLGNSPFAYMNGKVQGRTVAITTTNGTRAIRLSEAAEEIVVGAFLNLEAVAEHLRALQLDVLVVCAGWKGKFNLEDTLYAGALAERLQGEFEFENDATLASLYLYHAAKDDMVTFLRQSSHVRRLENLEIHKDIEFCLQHDTYNVLPVWKGDRLVDLKSLGVREFGN</sequence>
<dbReference type="InterPro" id="IPR005238">
    <property type="entry name" value="ComB-like"/>
</dbReference>
<organism evidence="9 10">
    <name type="scientific">Pontibacter indicus</name>
    <dbReference type="NCBI Taxonomy" id="1317125"/>
    <lineage>
        <taxon>Bacteria</taxon>
        <taxon>Pseudomonadati</taxon>
        <taxon>Bacteroidota</taxon>
        <taxon>Cytophagia</taxon>
        <taxon>Cytophagales</taxon>
        <taxon>Hymenobacteraceae</taxon>
        <taxon>Pontibacter</taxon>
    </lineage>
</organism>
<evidence type="ECO:0000256" key="6">
    <source>
        <dbReference type="ARBA" id="ARBA00022842"/>
    </source>
</evidence>
<dbReference type="RefSeq" id="WP_076669645.1">
    <property type="nucleotide sequence ID" value="NZ_FTPP01000002.1"/>
</dbReference>
<dbReference type="Proteomes" id="UP000187181">
    <property type="component" value="Unassembled WGS sequence"/>
</dbReference>
<dbReference type="SUPFAM" id="SSF142823">
    <property type="entry name" value="ComB-like"/>
    <property type="match status" value="1"/>
</dbReference>
<keyword evidence="10" id="KW-1185">Reference proteome</keyword>
<accession>A0A1R3XKI4</accession>
<evidence type="ECO:0000256" key="7">
    <source>
        <dbReference type="ARBA" id="ARBA00033711"/>
    </source>
</evidence>
<comment type="cofactor">
    <cofactor evidence="1 8">
        <name>Mg(2+)</name>
        <dbReference type="ChEBI" id="CHEBI:18420"/>
    </cofactor>
</comment>
<dbReference type="EC" id="3.1.3.71" evidence="3 8"/>
<dbReference type="GO" id="GO:0050532">
    <property type="term" value="F:2-phosphosulfolactate phosphatase activity"/>
    <property type="evidence" value="ECO:0007669"/>
    <property type="project" value="UniProtKB-UniRule"/>
</dbReference>
<dbReference type="Pfam" id="PF04029">
    <property type="entry name" value="2-ph_phosp"/>
    <property type="match status" value="1"/>
</dbReference>
<gene>
    <name evidence="8" type="primary">comB</name>
    <name evidence="9" type="ORF">SAMN05444128_2759</name>
</gene>
<evidence type="ECO:0000256" key="1">
    <source>
        <dbReference type="ARBA" id="ARBA00001946"/>
    </source>
</evidence>
<dbReference type="HAMAP" id="MF_00490">
    <property type="entry name" value="ComB"/>
    <property type="match status" value="1"/>
</dbReference>
<comment type="catalytic activity">
    <reaction evidence="7 8">
        <text>(2R)-O-phospho-3-sulfolactate + H2O = (2R)-3-sulfolactate + phosphate</text>
        <dbReference type="Rhea" id="RHEA:23416"/>
        <dbReference type="ChEBI" id="CHEBI:15377"/>
        <dbReference type="ChEBI" id="CHEBI:15597"/>
        <dbReference type="ChEBI" id="CHEBI:43474"/>
        <dbReference type="ChEBI" id="CHEBI:58738"/>
        <dbReference type="EC" id="3.1.3.71"/>
    </reaction>
</comment>
<dbReference type="PANTHER" id="PTHR37311:SF1">
    <property type="entry name" value="2-PHOSPHOSULFOLACTATE PHOSPHATASE-RELATED"/>
    <property type="match status" value="1"/>
</dbReference>
<dbReference type="AlphaFoldDB" id="A0A1R3XKI4"/>
<dbReference type="GO" id="GO:0050545">
    <property type="term" value="F:sulfopyruvate decarboxylase activity"/>
    <property type="evidence" value="ECO:0007669"/>
    <property type="project" value="TreeGrafter"/>
</dbReference>
<dbReference type="EMBL" id="FTPP01000002">
    <property type="protein sequence ID" value="SIT92201.1"/>
    <property type="molecule type" value="Genomic_DNA"/>
</dbReference>
<proteinExistence type="inferred from homology"/>
<dbReference type="OrthoDB" id="4913at2"/>
<evidence type="ECO:0000256" key="5">
    <source>
        <dbReference type="ARBA" id="ARBA00022801"/>
    </source>
</evidence>
<evidence type="ECO:0000313" key="10">
    <source>
        <dbReference type="Proteomes" id="UP000187181"/>
    </source>
</evidence>
<dbReference type="STRING" id="1317125.SAMN05444128_2759"/>
<reference evidence="10" key="1">
    <citation type="submission" date="2017-01" db="EMBL/GenBank/DDBJ databases">
        <authorList>
            <person name="Varghese N."/>
            <person name="Submissions S."/>
        </authorList>
    </citation>
    <scope>NUCLEOTIDE SEQUENCE [LARGE SCALE GENOMIC DNA]</scope>
    <source>
        <strain evidence="10">LP100</strain>
    </source>
</reference>
<dbReference type="Gene3D" id="3.90.1560.10">
    <property type="entry name" value="ComB-like"/>
    <property type="match status" value="1"/>
</dbReference>
<comment type="similarity">
    <text evidence="2 8">Belongs to the ComB family.</text>
</comment>
<keyword evidence="6 8" id="KW-0460">Magnesium</keyword>
<dbReference type="InterPro" id="IPR036702">
    <property type="entry name" value="ComB-like_sf"/>
</dbReference>
<dbReference type="FunFam" id="3.90.1560.10:FF:000001">
    <property type="entry name" value="Probable 2-phosphosulfolactate phosphatase"/>
    <property type="match status" value="1"/>
</dbReference>
<evidence type="ECO:0000256" key="2">
    <source>
        <dbReference type="ARBA" id="ARBA00009997"/>
    </source>
</evidence>
<keyword evidence="5 8" id="KW-0378">Hydrolase</keyword>
<evidence type="ECO:0000256" key="8">
    <source>
        <dbReference type="HAMAP-Rule" id="MF_00490"/>
    </source>
</evidence>
<name>A0A1R3XKI4_9BACT</name>
<evidence type="ECO:0000313" key="9">
    <source>
        <dbReference type="EMBL" id="SIT92201.1"/>
    </source>
</evidence>